<feature type="region of interest" description="Disordered" evidence="1">
    <location>
        <begin position="22"/>
        <end position="118"/>
    </location>
</feature>
<feature type="signal peptide" evidence="2">
    <location>
        <begin position="1"/>
        <end position="17"/>
    </location>
</feature>
<name>A0ABS7TV18_9BACT</name>
<comment type="caution">
    <text evidence="3">The sequence shown here is derived from an EMBL/GenBank/DDBJ whole genome shotgun (WGS) entry which is preliminary data.</text>
</comment>
<gene>
    <name evidence="3" type="ORF">K7C98_22860</name>
</gene>
<organism evidence="3 4">
    <name type="scientific">Nannocystis pusilla</name>
    <dbReference type="NCBI Taxonomy" id="889268"/>
    <lineage>
        <taxon>Bacteria</taxon>
        <taxon>Pseudomonadati</taxon>
        <taxon>Myxococcota</taxon>
        <taxon>Polyangia</taxon>
        <taxon>Nannocystales</taxon>
        <taxon>Nannocystaceae</taxon>
        <taxon>Nannocystis</taxon>
    </lineage>
</organism>
<evidence type="ECO:0000256" key="1">
    <source>
        <dbReference type="SAM" id="MobiDB-lite"/>
    </source>
</evidence>
<evidence type="ECO:0000313" key="3">
    <source>
        <dbReference type="EMBL" id="MBZ5712095.1"/>
    </source>
</evidence>
<dbReference type="SUPFAM" id="SSF101898">
    <property type="entry name" value="NHL repeat"/>
    <property type="match status" value="1"/>
</dbReference>
<sequence length="481" mass="49762">MHSSICLGVLLATVPFACGDAGGRATASDSAGPTAGSVGTGTSESGSDSDSDTVTAGSDGQSAGSSTTGVPTTSDGTGTATATTGDVTTTTTTTGVSATTSDTSTSGSTTGPNCDDMGGGGDALSVIWIANSGEGTVSKIDTKTGQELGRYRTRADAGGSPSRTSVNRHGDVAVANRTGGVTMVIARKERCIDKNNDGVIQTSTGGADLLAWGEDECVGWHTALAHGDNRPVAWTSGTLNPQTCEWENLDVWTGWSDVAPGTAVVALLDGDDGTIIQQVPIPDLPQPWSGWYGFYGAAVDQESNVWLSQLQGNNPQPAWLVRVNRDDFTYDHWEVPGEGGYGMTVTAEGYVWLCGRSTRRFDPLTATWADAPLLNGGVHTGGCMGDGEGILYRGSYAQIHGIDTQTMQVVKTLDVGQPGDDHIWGVAVDFDGKVWGVPRNGTRAYKIDPGTGATELVFQGLVSAYTYSDMTGFALFNVTPG</sequence>
<dbReference type="Proteomes" id="UP001139031">
    <property type="component" value="Unassembled WGS sequence"/>
</dbReference>
<protein>
    <submittedName>
        <fullName evidence="3">Uncharacterized protein</fullName>
    </submittedName>
</protein>
<dbReference type="RefSeq" id="WP_224193856.1">
    <property type="nucleotide sequence ID" value="NZ_JAIRAU010000028.1"/>
</dbReference>
<feature type="chain" id="PRO_5045600858" evidence="2">
    <location>
        <begin position="18"/>
        <end position="481"/>
    </location>
</feature>
<reference evidence="3" key="1">
    <citation type="submission" date="2021-08" db="EMBL/GenBank/DDBJ databases">
        <authorList>
            <person name="Stevens D.C."/>
        </authorList>
    </citation>
    <scope>NUCLEOTIDE SEQUENCE</scope>
    <source>
        <strain evidence="3">DSM 53165</strain>
    </source>
</reference>
<keyword evidence="4" id="KW-1185">Reference proteome</keyword>
<feature type="compositionally biased region" description="Low complexity" evidence="1">
    <location>
        <begin position="72"/>
        <end position="111"/>
    </location>
</feature>
<evidence type="ECO:0000313" key="4">
    <source>
        <dbReference type="Proteomes" id="UP001139031"/>
    </source>
</evidence>
<evidence type="ECO:0000256" key="2">
    <source>
        <dbReference type="SAM" id="SignalP"/>
    </source>
</evidence>
<keyword evidence="2" id="KW-0732">Signal</keyword>
<feature type="compositionally biased region" description="Polar residues" evidence="1">
    <location>
        <begin position="61"/>
        <end position="71"/>
    </location>
</feature>
<accession>A0ABS7TV18</accession>
<dbReference type="EMBL" id="JAIRAU010000028">
    <property type="protein sequence ID" value="MBZ5712095.1"/>
    <property type="molecule type" value="Genomic_DNA"/>
</dbReference>
<feature type="compositionally biased region" description="Low complexity" evidence="1">
    <location>
        <begin position="34"/>
        <end position="60"/>
    </location>
</feature>
<proteinExistence type="predicted"/>